<feature type="domain" description="IclR-ED" evidence="5">
    <location>
        <begin position="79"/>
        <end position="256"/>
    </location>
</feature>
<evidence type="ECO:0000256" key="1">
    <source>
        <dbReference type="ARBA" id="ARBA00023015"/>
    </source>
</evidence>
<sequence>MKKVTSEKVVERRRGIQSVEIGLNVLQALNGLGGPSTLTAISQASDMAPPQAHRYLQSLIATGMALQDPGTGRYDLGPAAIKIGLASLARTDAFKLVDRFVSAFVLERGETVQIAALGPLGPTIVRWYSGSPGVTTSLTVGSVLSLLHSATGRVFMCFAQDTETASLAAKELKRAPIKKSDLKATLDEVRSRGRATVSGSVIPGLNAVAFPIFNLQGSVILTATLLWPAERTDPARSASIEDLAQVCREVSLQLGWSDTHSS</sequence>
<dbReference type="Pfam" id="PF01614">
    <property type="entry name" value="IclR_C"/>
    <property type="match status" value="1"/>
</dbReference>
<dbReference type="RefSeq" id="WP_303543146.1">
    <property type="nucleotide sequence ID" value="NZ_JAUOTP010000005.1"/>
</dbReference>
<keyword evidence="1" id="KW-0805">Transcription regulation</keyword>
<feature type="domain" description="HTH iclR-type" evidence="4">
    <location>
        <begin position="16"/>
        <end position="78"/>
    </location>
</feature>
<evidence type="ECO:0000313" key="6">
    <source>
        <dbReference type="EMBL" id="MDO6415260.1"/>
    </source>
</evidence>
<dbReference type="PANTHER" id="PTHR30136">
    <property type="entry name" value="HELIX-TURN-HELIX TRANSCRIPTIONAL REGULATOR, ICLR FAMILY"/>
    <property type="match status" value="1"/>
</dbReference>
<organism evidence="6 7">
    <name type="scientific">Sphingomonas natans</name>
    <dbReference type="NCBI Taxonomy" id="3063330"/>
    <lineage>
        <taxon>Bacteria</taxon>
        <taxon>Pseudomonadati</taxon>
        <taxon>Pseudomonadota</taxon>
        <taxon>Alphaproteobacteria</taxon>
        <taxon>Sphingomonadales</taxon>
        <taxon>Sphingomonadaceae</taxon>
        <taxon>Sphingomonas</taxon>
    </lineage>
</organism>
<dbReference type="Pfam" id="PF09339">
    <property type="entry name" value="HTH_IclR"/>
    <property type="match status" value="1"/>
</dbReference>
<comment type="caution">
    <text evidence="6">The sequence shown here is derived from an EMBL/GenBank/DDBJ whole genome shotgun (WGS) entry which is preliminary data.</text>
</comment>
<dbReference type="Gene3D" id="3.30.450.40">
    <property type="match status" value="1"/>
</dbReference>
<dbReference type="PANTHER" id="PTHR30136:SF8">
    <property type="entry name" value="TRANSCRIPTIONAL REGULATORY PROTEIN"/>
    <property type="match status" value="1"/>
</dbReference>
<keyword evidence="3" id="KW-0804">Transcription</keyword>
<accession>A0ABT8YC94</accession>
<dbReference type="InterPro" id="IPR050707">
    <property type="entry name" value="HTH_MetabolicPath_Reg"/>
</dbReference>
<evidence type="ECO:0000256" key="2">
    <source>
        <dbReference type="ARBA" id="ARBA00023125"/>
    </source>
</evidence>
<reference evidence="6" key="1">
    <citation type="submission" date="2023-07" db="EMBL/GenBank/DDBJ databases">
        <authorList>
            <person name="Kim M."/>
        </authorList>
    </citation>
    <scope>NUCLEOTIDE SEQUENCE</scope>
    <source>
        <strain evidence="6">BIUV-7</strain>
    </source>
</reference>
<proteinExistence type="predicted"/>
<dbReference type="Proteomes" id="UP001169764">
    <property type="component" value="Unassembled WGS sequence"/>
</dbReference>
<evidence type="ECO:0000313" key="7">
    <source>
        <dbReference type="Proteomes" id="UP001169764"/>
    </source>
</evidence>
<dbReference type="PROSITE" id="PS51077">
    <property type="entry name" value="HTH_ICLR"/>
    <property type="match status" value="1"/>
</dbReference>
<dbReference type="InterPro" id="IPR005471">
    <property type="entry name" value="Tscrpt_reg_IclR_N"/>
</dbReference>
<dbReference type="SUPFAM" id="SSF46785">
    <property type="entry name" value="Winged helix' DNA-binding domain"/>
    <property type="match status" value="1"/>
</dbReference>
<dbReference type="SUPFAM" id="SSF55781">
    <property type="entry name" value="GAF domain-like"/>
    <property type="match status" value="1"/>
</dbReference>
<dbReference type="SMART" id="SM00346">
    <property type="entry name" value="HTH_ICLR"/>
    <property type="match status" value="1"/>
</dbReference>
<dbReference type="InterPro" id="IPR029016">
    <property type="entry name" value="GAF-like_dom_sf"/>
</dbReference>
<evidence type="ECO:0000256" key="3">
    <source>
        <dbReference type="ARBA" id="ARBA00023163"/>
    </source>
</evidence>
<dbReference type="PROSITE" id="PS51078">
    <property type="entry name" value="ICLR_ED"/>
    <property type="match status" value="1"/>
</dbReference>
<keyword evidence="2" id="KW-0238">DNA-binding</keyword>
<dbReference type="EMBL" id="JAUOTP010000005">
    <property type="protein sequence ID" value="MDO6415260.1"/>
    <property type="molecule type" value="Genomic_DNA"/>
</dbReference>
<evidence type="ECO:0000259" key="4">
    <source>
        <dbReference type="PROSITE" id="PS51077"/>
    </source>
</evidence>
<name>A0ABT8YC94_9SPHN</name>
<evidence type="ECO:0000259" key="5">
    <source>
        <dbReference type="PROSITE" id="PS51078"/>
    </source>
</evidence>
<dbReference type="InterPro" id="IPR014757">
    <property type="entry name" value="Tscrpt_reg_IclR_C"/>
</dbReference>
<protein>
    <submittedName>
        <fullName evidence="6">IclR family transcriptional regulator</fullName>
    </submittedName>
</protein>
<dbReference type="InterPro" id="IPR036390">
    <property type="entry name" value="WH_DNA-bd_sf"/>
</dbReference>
<dbReference type="InterPro" id="IPR036388">
    <property type="entry name" value="WH-like_DNA-bd_sf"/>
</dbReference>
<gene>
    <name evidence="6" type="ORF">Q4F19_12780</name>
</gene>
<keyword evidence="7" id="KW-1185">Reference proteome</keyword>
<dbReference type="Gene3D" id="1.10.10.10">
    <property type="entry name" value="Winged helix-like DNA-binding domain superfamily/Winged helix DNA-binding domain"/>
    <property type="match status" value="1"/>
</dbReference>